<sequence length="448" mass="51045">MPQLATLDVRDPNGYRKGEREGRKGGDDGEAKNGGVNEQKWSWKNLQWVHRTRWIQYLALVASLWSVIQKEIQILQIGGWLMLVWMLWKGLMLCVSLLKFLYQCGMQYKQKKKFSENSETVRKSTVQPNQACYINQQDAGHMLLLVRALLDGLVVSLLQEQVSDPRVSQIQGLLSKLEAVSRVLTGAVNNSVPTEEQLRQTDNEEDKVIKNKVEDRVKYICTYLQERMSALHFLLQTQDQYGLCIANVQQELQEYWELLEDLHTKVTLQPEKCQGPEDPHTVLTDTEGLYTKLGLFQSRIHECQMLLSTSTHLLEELENRLQALAQTMGLTQKSAWTKDLLQCNTQQFKKVFKDFTSLAQQTQTFEMHLQDLMCTDGTCASGKPSETRAVLAGEAESETPVLPPAVSALREISPGDFPLEQSQDDMLRQASPRFRFPTSPSFAIDCTE</sequence>
<keyword evidence="1" id="KW-0175">Coiled coil</keyword>
<proteinExistence type="predicted"/>
<feature type="coiled-coil region" evidence="1">
    <location>
        <begin position="307"/>
        <end position="334"/>
    </location>
</feature>
<evidence type="ECO:0000256" key="2">
    <source>
        <dbReference type="SAM" id="MobiDB-lite"/>
    </source>
</evidence>
<gene>
    <name evidence="3" type="ORF">HF521_003925</name>
</gene>
<evidence type="ECO:0000313" key="3">
    <source>
        <dbReference type="EMBL" id="KAF7699183.1"/>
    </source>
</evidence>
<feature type="compositionally biased region" description="Basic and acidic residues" evidence="2">
    <location>
        <begin position="8"/>
        <end position="31"/>
    </location>
</feature>
<dbReference type="EMBL" id="JABFDY010000013">
    <property type="protein sequence ID" value="KAF7699183.1"/>
    <property type="molecule type" value="Genomic_DNA"/>
</dbReference>
<dbReference type="AlphaFoldDB" id="A0A8T0AZV1"/>
<evidence type="ECO:0000313" key="4">
    <source>
        <dbReference type="Proteomes" id="UP000606274"/>
    </source>
</evidence>
<accession>A0A8T0AZV1</accession>
<dbReference type="Proteomes" id="UP000606274">
    <property type="component" value="Unassembled WGS sequence"/>
</dbReference>
<reference evidence="3" key="1">
    <citation type="submission" date="2020-08" db="EMBL/GenBank/DDBJ databases">
        <title>Chromosome-level assembly of Southern catfish (Silurus meridionalis) provides insights into visual adaptation to the nocturnal and benthic lifestyles.</title>
        <authorList>
            <person name="Zhang Y."/>
            <person name="Wang D."/>
            <person name="Peng Z."/>
        </authorList>
    </citation>
    <scope>NUCLEOTIDE SEQUENCE</scope>
    <source>
        <strain evidence="3">SWU-2019-XX</strain>
        <tissue evidence="3">Muscle</tissue>
    </source>
</reference>
<feature type="region of interest" description="Disordered" evidence="2">
    <location>
        <begin position="1"/>
        <end position="36"/>
    </location>
</feature>
<evidence type="ECO:0000256" key="1">
    <source>
        <dbReference type="SAM" id="Coils"/>
    </source>
</evidence>
<keyword evidence="4" id="KW-1185">Reference proteome</keyword>
<comment type="caution">
    <text evidence="3">The sequence shown here is derived from an EMBL/GenBank/DDBJ whole genome shotgun (WGS) entry which is preliminary data.</text>
</comment>
<organism evidence="3 4">
    <name type="scientific">Silurus meridionalis</name>
    <name type="common">Southern catfish</name>
    <name type="synonym">Silurus soldatovi meridionalis</name>
    <dbReference type="NCBI Taxonomy" id="175797"/>
    <lineage>
        <taxon>Eukaryota</taxon>
        <taxon>Metazoa</taxon>
        <taxon>Chordata</taxon>
        <taxon>Craniata</taxon>
        <taxon>Vertebrata</taxon>
        <taxon>Euteleostomi</taxon>
        <taxon>Actinopterygii</taxon>
        <taxon>Neopterygii</taxon>
        <taxon>Teleostei</taxon>
        <taxon>Ostariophysi</taxon>
        <taxon>Siluriformes</taxon>
        <taxon>Siluridae</taxon>
        <taxon>Silurus</taxon>
    </lineage>
</organism>
<protein>
    <submittedName>
        <fullName evidence="3">Uncharacterized protein</fullName>
    </submittedName>
</protein>
<name>A0A8T0AZV1_SILME</name>